<evidence type="ECO:0000256" key="4">
    <source>
        <dbReference type="ARBA" id="ARBA00022989"/>
    </source>
</evidence>
<evidence type="ECO:0000256" key="5">
    <source>
        <dbReference type="ARBA" id="ARBA00023136"/>
    </source>
</evidence>
<feature type="compositionally biased region" description="Basic and acidic residues" evidence="6">
    <location>
        <begin position="289"/>
        <end position="301"/>
    </location>
</feature>
<evidence type="ECO:0000313" key="10">
    <source>
        <dbReference type="Proteomes" id="UP001589838"/>
    </source>
</evidence>
<feature type="compositionally biased region" description="Basic and acidic residues" evidence="6">
    <location>
        <begin position="240"/>
        <end position="273"/>
    </location>
</feature>
<dbReference type="EMBL" id="JBHLUX010000039">
    <property type="protein sequence ID" value="MFC0472171.1"/>
    <property type="molecule type" value="Genomic_DNA"/>
</dbReference>
<name>A0ABV6KK09_9BACI</name>
<feature type="compositionally biased region" description="Basic and acidic residues" evidence="6">
    <location>
        <begin position="308"/>
        <end position="323"/>
    </location>
</feature>
<protein>
    <recommendedName>
        <fullName evidence="8">RsgI N-terminal anti-sigma domain-containing protein</fullName>
    </recommendedName>
</protein>
<accession>A0ABV6KK09</accession>
<dbReference type="InterPro" id="IPR024449">
    <property type="entry name" value="Anti-sigma_RsgI_N"/>
</dbReference>
<proteinExistence type="predicted"/>
<gene>
    <name evidence="9" type="ORF">ACFFHM_17090</name>
</gene>
<comment type="subcellular location">
    <subcellularLocation>
        <location evidence="1">Cell membrane</location>
        <topology evidence="1">Single-pass membrane protein</topology>
    </subcellularLocation>
</comment>
<evidence type="ECO:0000313" key="9">
    <source>
        <dbReference type="EMBL" id="MFC0472171.1"/>
    </source>
</evidence>
<keyword evidence="4 7" id="KW-1133">Transmembrane helix</keyword>
<dbReference type="Pfam" id="PF23750">
    <property type="entry name" value="RsgI_M"/>
    <property type="match status" value="1"/>
</dbReference>
<feature type="transmembrane region" description="Helical" evidence="7">
    <location>
        <begin position="59"/>
        <end position="79"/>
    </location>
</feature>
<feature type="region of interest" description="Disordered" evidence="6">
    <location>
        <begin position="240"/>
        <end position="360"/>
    </location>
</feature>
<evidence type="ECO:0000256" key="7">
    <source>
        <dbReference type="SAM" id="Phobius"/>
    </source>
</evidence>
<keyword evidence="10" id="KW-1185">Reference proteome</keyword>
<dbReference type="InterPro" id="IPR055431">
    <property type="entry name" value="RsgI_M"/>
</dbReference>
<keyword evidence="3 7" id="KW-0812">Transmembrane</keyword>
<feature type="compositionally biased region" description="Polar residues" evidence="6">
    <location>
        <begin position="340"/>
        <end position="360"/>
    </location>
</feature>
<feature type="compositionally biased region" description="Polar residues" evidence="6">
    <location>
        <begin position="274"/>
        <end position="288"/>
    </location>
</feature>
<dbReference type="Proteomes" id="UP001589838">
    <property type="component" value="Unassembled WGS sequence"/>
</dbReference>
<evidence type="ECO:0000256" key="3">
    <source>
        <dbReference type="ARBA" id="ARBA00022692"/>
    </source>
</evidence>
<reference evidence="9 10" key="1">
    <citation type="submission" date="2024-09" db="EMBL/GenBank/DDBJ databases">
        <authorList>
            <person name="Sun Q."/>
            <person name="Mori K."/>
        </authorList>
    </citation>
    <scope>NUCLEOTIDE SEQUENCE [LARGE SCALE GENOMIC DNA]</scope>
    <source>
        <strain evidence="9 10">NCAIM B.02610</strain>
    </source>
</reference>
<sequence length="360" mass="40372">MNVINGTVVKVTETNIVMLTEQGTFKNVPRPTSPSEIPLVGQLYTHTEKKKGYYSFYKYASVASALFLIILTSFIFPFGGSAKEAVIVTIDVNPSIELVADENLDVIQVEGLNADGRKLLSSLQLEDELYSVIEQIVAETVKQGFFAIENALIATSVVSLQVEFEEVTPRVKEVIETSLEKNDSMAKVELTSDNHELYEEAKQSNLSINYYKEYKVLEASGVVDDQEEIKGKSLAELKKMENQKRKIEKEADKKPKQEKSRTPRNNSKFDRPNQENNGNSSKENGPQQSKDDRSNQPEKTKNKGNKPQTEKENRGKQPEKTREFQMNPSQLPKELKGNAPENSNGNGPKTPNSPNQRGNK</sequence>
<organism evidence="9 10">
    <name type="scientific">Halalkalibacter kiskunsagensis</name>
    <dbReference type="NCBI Taxonomy" id="1548599"/>
    <lineage>
        <taxon>Bacteria</taxon>
        <taxon>Bacillati</taxon>
        <taxon>Bacillota</taxon>
        <taxon>Bacilli</taxon>
        <taxon>Bacillales</taxon>
        <taxon>Bacillaceae</taxon>
        <taxon>Halalkalibacter</taxon>
    </lineage>
</organism>
<keyword evidence="2" id="KW-1003">Cell membrane</keyword>
<evidence type="ECO:0000256" key="6">
    <source>
        <dbReference type="SAM" id="MobiDB-lite"/>
    </source>
</evidence>
<evidence type="ECO:0000256" key="1">
    <source>
        <dbReference type="ARBA" id="ARBA00004162"/>
    </source>
</evidence>
<evidence type="ECO:0000259" key="8">
    <source>
        <dbReference type="PROSITE" id="PS51849"/>
    </source>
</evidence>
<dbReference type="RefSeq" id="WP_335962784.1">
    <property type="nucleotide sequence ID" value="NZ_JAXBLX010000035.1"/>
</dbReference>
<comment type="caution">
    <text evidence="9">The sequence shown here is derived from an EMBL/GenBank/DDBJ whole genome shotgun (WGS) entry which is preliminary data.</text>
</comment>
<evidence type="ECO:0000256" key="2">
    <source>
        <dbReference type="ARBA" id="ARBA00022475"/>
    </source>
</evidence>
<keyword evidence="5 7" id="KW-0472">Membrane</keyword>
<feature type="domain" description="RsgI N-terminal anti-sigma" evidence="8">
    <location>
        <begin position="4"/>
        <end position="55"/>
    </location>
</feature>
<dbReference type="PROSITE" id="PS51849">
    <property type="entry name" value="RSGI_N"/>
    <property type="match status" value="1"/>
</dbReference>